<dbReference type="PROSITE" id="PS01124">
    <property type="entry name" value="HTH_ARAC_FAMILY_2"/>
    <property type="match status" value="1"/>
</dbReference>
<feature type="transmembrane region" description="Helical" evidence="4">
    <location>
        <begin position="157"/>
        <end position="177"/>
    </location>
</feature>
<keyword evidence="2 6" id="KW-0238">DNA-binding</keyword>
<dbReference type="GO" id="GO:0043565">
    <property type="term" value="F:sequence-specific DNA binding"/>
    <property type="evidence" value="ECO:0007669"/>
    <property type="project" value="InterPro"/>
</dbReference>
<feature type="transmembrane region" description="Helical" evidence="4">
    <location>
        <begin position="6"/>
        <end position="23"/>
    </location>
</feature>
<feature type="transmembrane region" description="Helical" evidence="4">
    <location>
        <begin position="189"/>
        <end position="210"/>
    </location>
</feature>
<dbReference type="Proteomes" id="UP000199435">
    <property type="component" value="Unassembled WGS sequence"/>
</dbReference>
<dbReference type="PANTHER" id="PTHR43280:SF29">
    <property type="entry name" value="ARAC-FAMILY TRANSCRIPTIONAL REGULATOR"/>
    <property type="match status" value="1"/>
</dbReference>
<feature type="transmembrane region" description="Helical" evidence="4">
    <location>
        <begin position="94"/>
        <end position="113"/>
    </location>
</feature>
<keyword evidence="7" id="KW-1185">Reference proteome</keyword>
<dbReference type="STRING" id="411945.GA0061102_102922"/>
<dbReference type="RefSeq" id="WP_092852917.1">
    <property type="nucleotide sequence ID" value="NZ_FMAH01000029.1"/>
</dbReference>
<gene>
    <name evidence="6" type="ORF">GA0061102_102922</name>
</gene>
<evidence type="ECO:0000256" key="1">
    <source>
        <dbReference type="ARBA" id="ARBA00023015"/>
    </source>
</evidence>
<evidence type="ECO:0000259" key="5">
    <source>
        <dbReference type="PROSITE" id="PS01124"/>
    </source>
</evidence>
<dbReference type="SUPFAM" id="SSF46689">
    <property type="entry name" value="Homeodomain-like"/>
    <property type="match status" value="1"/>
</dbReference>
<feature type="transmembrane region" description="Helical" evidence="4">
    <location>
        <begin position="119"/>
        <end position="136"/>
    </location>
</feature>
<keyword evidence="3" id="KW-0804">Transcription</keyword>
<sequence length="341" mass="37460">MPLIPLSFVVALLLLVLFVTVLRAGNDNNSRSLPFLALILLSSFQAFLSGLRWGYGILEVMYIAPVGAALVPPLVYCGVAKLVRKNGSSRRLSLGLHAIPAIAIAMVLLMAEWRGAVDVLLPAIFIGYAGAILHLMRSGPDALRRTPFESAAPVYRALVFAALALLLSATLDLFVFLDFSWTQGRHAPVMVTIGNLILLIILSIAAAVAVQGSEPTEVETVTPNIDDVGDKETLAAIQMLMETKRSYRDPDLNLDRLARKAIIPARQISTAINRATGKNVSQYVNEFRVAEACRLLTETERSVTEVMLEVGFQTKSNFNREFRRVTDMTPVEWRQSRAKRA</sequence>
<dbReference type="GO" id="GO:0003700">
    <property type="term" value="F:DNA-binding transcription factor activity"/>
    <property type="evidence" value="ECO:0007669"/>
    <property type="project" value="InterPro"/>
</dbReference>
<dbReference type="InterPro" id="IPR009057">
    <property type="entry name" value="Homeodomain-like_sf"/>
</dbReference>
<dbReference type="Gene3D" id="1.10.10.60">
    <property type="entry name" value="Homeodomain-like"/>
    <property type="match status" value="1"/>
</dbReference>
<dbReference type="AlphaFoldDB" id="A0A1C3WFW1"/>
<evidence type="ECO:0000313" key="7">
    <source>
        <dbReference type="Proteomes" id="UP000199435"/>
    </source>
</evidence>
<dbReference type="EMBL" id="FMAH01000029">
    <property type="protein sequence ID" value="SCB38903.1"/>
    <property type="molecule type" value="Genomic_DNA"/>
</dbReference>
<keyword evidence="1" id="KW-0805">Transcription regulation</keyword>
<evidence type="ECO:0000256" key="3">
    <source>
        <dbReference type="ARBA" id="ARBA00023163"/>
    </source>
</evidence>
<dbReference type="Pfam" id="PF12833">
    <property type="entry name" value="HTH_18"/>
    <property type="match status" value="1"/>
</dbReference>
<dbReference type="OrthoDB" id="345413at2"/>
<accession>A0A1C3WFW1</accession>
<dbReference type="SMART" id="SM00342">
    <property type="entry name" value="HTH_ARAC"/>
    <property type="match status" value="1"/>
</dbReference>
<keyword evidence="4" id="KW-0472">Membrane</keyword>
<organism evidence="6 7">
    <name type="scientific">Rhizobium miluonense</name>
    <dbReference type="NCBI Taxonomy" id="411945"/>
    <lineage>
        <taxon>Bacteria</taxon>
        <taxon>Pseudomonadati</taxon>
        <taxon>Pseudomonadota</taxon>
        <taxon>Alphaproteobacteria</taxon>
        <taxon>Hyphomicrobiales</taxon>
        <taxon>Rhizobiaceae</taxon>
        <taxon>Rhizobium/Agrobacterium group</taxon>
        <taxon>Rhizobium</taxon>
    </lineage>
</organism>
<keyword evidence="4" id="KW-1133">Transmembrane helix</keyword>
<evidence type="ECO:0000313" key="6">
    <source>
        <dbReference type="EMBL" id="SCB38903.1"/>
    </source>
</evidence>
<feature type="transmembrane region" description="Helical" evidence="4">
    <location>
        <begin position="35"/>
        <end position="55"/>
    </location>
</feature>
<dbReference type="PANTHER" id="PTHR43280">
    <property type="entry name" value="ARAC-FAMILY TRANSCRIPTIONAL REGULATOR"/>
    <property type="match status" value="1"/>
</dbReference>
<proteinExistence type="predicted"/>
<feature type="transmembrane region" description="Helical" evidence="4">
    <location>
        <begin position="61"/>
        <end position="82"/>
    </location>
</feature>
<reference evidence="7" key="1">
    <citation type="submission" date="2016-08" db="EMBL/GenBank/DDBJ databases">
        <authorList>
            <person name="Varghese N."/>
            <person name="Submissions Spin"/>
        </authorList>
    </citation>
    <scope>NUCLEOTIDE SEQUENCE [LARGE SCALE GENOMIC DNA]</scope>
    <source>
        <strain evidence="7">HAMBI 2971</strain>
    </source>
</reference>
<dbReference type="InterPro" id="IPR018060">
    <property type="entry name" value="HTH_AraC"/>
</dbReference>
<keyword evidence="4" id="KW-0812">Transmembrane</keyword>
<evidence type="ECO:0000256" key="2">
    <source>
        <dbReference type="ARBA" id="ARBA00023125"/>
    </source>
</evidence>
<feature type="domain" description="HTH araC/xylS-type" evidence="5">
    <location>
        <begin position="235"/>
        <end position="336"/>
    </location>
</feature>
<name>A0A1C3WFW1_9HYPH</name>
<evidence type="ECO:0000256" key="4">
    <source>
        <dbReference type="SAM" id="Phobius"/>
    </source>
</evidence>
<protein>
    <submittedName>
        <fullName evidence="6">AraC-type DNA-binding protein</fullName>
    </submittedName>
</protein>